<comment type="caution">
    <text evidence="1">The sequence shown here is derived from an EMBL/GenBank/DDBJ whole genome shotgun (WGS) entry which is preliminary data.</text>
</comment>
<accession>A0A5B0LZ63</accession>
<evidence type="ECO:0000313" key="1">
    <source>
        <dbReference type="EMBL" id="KAA1068824.1"/>
    </source>
</evidence>
<keyword evidence="2" id="KW-1185">Reference proteome</keyword>
<organism evidence="1 2">
    <name type="scientific">Puccinia graminis f. sp. tritici</name>
    <dbReference type="NCBI Taxonomy" id="56615"/>
    <lineage>
        <taxon>Eukaryota</taxon>
        <taxon>Fungi</taxon>
        <taxon>Dikarya</taxon>
        <taxon>Basidiomycota</taxon>
        <taxon>Pucciniomycotina</taxon>
        <taxon>Pucciniomycetes</taxon>
        <taxon>Pucciniales</taxon>
        <taxon>Pucciniaceae</taxon>
        <taxon>Puccinia</taxon>
    </lineage>
</organism>
<dbReference type="Proteomes" id="UP000324748">
    <property type="component" value="Unassembled WGS sequence"/>
</dbReference>
<gene>
    <name evidence="1" type="ORF">PGT21_003044</name>
</gene>
<dbReference type="EMBL" id="VSWC01000183">
    <property type="protein sequence ID" value="KAA1068824.1"/>
    <property type="molecule type" value="Genomic_DNA"/>
</dbReference>
<sequence length="78" mass="8860">MSRPQRISSFQSQVCFMIAKIFPITVRKLEHSLSAINQQISCKFNPPPQQFCRPFGLLANLPSSVLKCVADNLLQSYF</sequence>
<dbReference type="AlphaFoldDB" id="A0A5B0LZ63"/>
<protein>
    <submittedName>
        <fullName evidence="1">Uncharacterized protein</fullName>
    </submittedName>
</protein>
<proteinExistence type="predicted"/>
<evidence type="ECO:0000313" key="2">
    <source>
        <dbReference type="Proteomes" id="UP000324748"/>
    </source>
</evidence>
<reference evidence="1 2" key="1">
    <citation type="submission" date="2019-05" db="EMBL/GenBank/DDBJ databases">
        <title>Emergence of the Ug99 lineage of the wheat stem rust pathogen through somatic hybridization.</title>
        <authorList>
            <person name="Li F."/>
            <person name="Upadhyaya N.M."/>
            <person name="Sperschneider J."/>
            <person name="Matny O."/>
            <person name="Nguyen-Phuc H."/>
            <person name="Mago R."/>
            <person name="Raley C."/>
            <person name="Miller M.E."/>
            <person name="Silverstein K.A.T."/>
            <person name="Henningsen E."/>
            <person name="Hirsch C.D."/>
            <person name="Visser B."/>
            <person name="Pretorius Z.A."/>
            <person name="Steffenson B.J."/>
            <person name="Schwessinger B."/>
            <person name="Dodds P.N."/>
            <person name="Figueroa M."/>
        </authorList>
    </citation>
    <scope>NUCLEOTIDE SEQUENCE [LARGE SCALE GENOMIC DNA]</scope>
    <source>
        <strain evidence="1">21-0</strain>
    </source>
</reference>
<name>A0A5B0LZ63_PUCGR</name>